<evidence type="ECO:0000256" key="1">
    <source>
        <dbReference type="ARBA" id="ARBA00022612"/>
    </source>
</evidence>
<dbReference type="Proteomes" id="UP001055093">
    <property type="component" value="Unassembled WGS sequence"/>
</dbReference>
<dbReference type="EMBL" id="BPRE01000013">
    <property type="protein sequence ID" value="GJE77230.1"/>
    <property type="molecule type" value="Genomic_DNA"/>
</dbReference>
<protein>
    <recommendedName>
        <fullName evidence="5">Terminase small subunit</fullName>
    </recommendedName>
</protein>
<name>A0ABQ4UZG5_9HYPH</name>
<reference evidence="3" key="1">
    <citation type="journal article" date="2021" name="Front. Microbiol.">
        <title>Comprehensive Comparative Genomics and Phenotyping of Methylobacterium Species.</title>
        <authorList>
            <person name="Alessa O."/>
            <person name="Ogura Y."/>
            <person name="Fujitani Y."/>
            <person name="Takami H."/>
            <person name="Hayashi T."/>
            <person name="Sahin N."/>
            <person name="Tani A."/>
        </authorList>
    </citation>
    <scope>NUCLEOTIDE SEQUENCE</scope>
    <source>
        <strain evidence="3">DSM 14458</strain>
    </source>
</reference>
<proteinExistence type="predicted"/>
<reference evidence="3" key="2">
    <citation type="submission" date="2021-08" db="EMBL/GenBank/DDBJ databases">
        <authorList>
            <person name="Tani A."/>
            <person name="Ola A."/>
            <person name="Ogura Y."/>
            <person name="Katsura K."/>
            <person name="Hayashi T."/>
        </authorList>
    </citation>
    <scope>NUCLEOTIDE SEQUENCE</scope>
    <source>
        <strain evidence="3">DSM 14458</strain>
    </source>
</reference>
<dbReference type="InterPro" id="IPR038713">
    <property type="entry name" value="Terminase_Gp1_N_sf"/>
</dbReference>
<keyword evidence="2" id="KW-0231">Viral genome packaging</keyword>
<evidence type="ECO:0008006" key="5">
    <source>
        <dbReference type="Google" id="ProtNLM"/>
    </source>
</evidence>
<dbReference type="InterPro" id="IPR052404">
    <property type="entry name" value="SPP1-like_terminase"/>
</dbReference>
<keyword evidence="4" id="KW-1185">Reference proteome</keyword>
<comment type="caution">
    <text evidence="3">The sequence shown here is derived from an EMBL/GenBank/DDBJ whole genome shotgun (WGS) entry which is preliminary data.</text>
</comment>
<accession>A0ABQ4UZG5</accession>
<dbReference type="InterPro" id="IPR005335">
    <property type="entry name" value="Terminase_ssu"/>
</dbReference>
<evidence type="ECO:0000313" key="3">
    <source>
        <dbReference type="EMBL" id="GJE77230.1"/>
    </source>
</evidence>
<gene>
    <name evidence="3" type="ORF">BGCPKDLD_3833</name>
</gene>
<dbReference type="Gene3D" id="1.10.10.1400">
    <property type="entry name" value="Terminase, small subunit, N-terminal DNA-binding domain, HTH motif"/>
    <property type="match status" value="1"/>
</dbReference>
<sequence length="229" mass="25476">MAFTDKQARFVEEYLVDVNATQAAIRAGYSKATAYSVGQENLKKPEVAAAIAEAQKARSERTKITADDVLAFWHSVGTADPNEVVQYRRGCCRYCYGEYHLYQFTAAELARAQATASKDKPYKGDRDHIVSLDEHGGIGFDAKRDPHPDCPECFGEGVGRMHALDSRKLTGSAKLLYRGAKYTKDGLEIQMEDRAKAWENVAKHLGMFTEKLEVSGNMVLNVTRDDAEL</sequence>
<keyword evidence="1" id="KW-1188">Viral release from host cell</keyword>
<dbReference type="PANTHER" id="PTHR41328">
    <property type="entry name" value="TERMINASE SMALL SUBUNIT-RELATED"/>
    <property type="match status" value="1"/>
</dbReference>
<organism evidence="3 4">
    <name type="scientific">Methylorubrum suomiense</name>
    <dbReference type="NCBI Taxonomy" id="144191"/>
    <lineage>
        <taxon>Bacteria</taxon>
        <taxon>Pseudomonadati</taxon>
        <taxon>Pseudomonadota</taxon>
        <taxon>Alphaproteobacteria</taxon>
        <taxon>Hyphomicrobiales</taxon>
        <taxon>Methylobacteriaceae</taxon>
        <taxon>Methylorubrum</taxon>
    </lineage>
</organism>
<dbReference type="PANTHER" id="PTHR41328:SF2">
    <property type="entry name" value="TERMINASE SMALL SUBUNIT"/>
    <property type="match status" value="1"/>
</dbReference>
<dbReference type="RefSeq" id="WP_238308348.1">
    <property type="nucleotide sequence ID" value="NZ_BPRE01000013.1"/>
</dbReference>
<evidence type="ECO:0000313" key="4">
    <source>
        <dbReference type="Proteomes" id="UP001055093"/>
    </source>
</evidence>
<evidence type="ECO:0000256" key="2">
    <source>
        <dbReference type="ARBA" id="ARBA00023219"/>
    </source>
</evidence>
<dbReference type="Pfam" id="PF03592">
    <property type="entry name" value="Terminase_2"/>
    <property type="match status" value="1"/>
</dbReference>